<name>A0AAV7WWN1_PLEWA</name>
<accession>A0AAV7WWN1</accession>
<organism evidence="1 2">
    <name type="scientific">Pleurodeles waltl</name>
    <name type="common">Iberian ribbed newt</name>
    <dbReference type="NCBI Taxonomy" id="8319"/>
    <lineage>
        <taxon>Eukaryota</taxon>
        <taxon>Metazoa</taxon>
        <taxon>Chordata</taxon>
        <taxon>Craniata</taxon>
        <taxon>Vertebrata</taxon>
        <taxon>Euteleostomi</taxon>
        <taxon>Amphibia</taxon>
        <taxon>Batrachia</taxon>
        <taxon>Caudata</taxon>
        <taxon>Salamandroidea</taxon>
        <taxon>Salamandridae</taxon>
        <taxon>Pleurodelinae</taxon>
        <taxon>Pleurodeles</taxon>
    </lineage>
</organism>
<dbReference type="AlphaFoldDB" id="A0AAV7WWN1"/>
<gene>
    <name evidence="1" type="ORF">NDU88_004692</name>
</gene>
<dbReference type="Proteomes" id="UP001066276">
    <property type="component" value="Chromosome 1_1"/>
</dbReference>
<comment type="caution">
    <text evidence="1">The sequence shown here is derived from an EMBL/GenBank/DDBJ whole genome shotgun (WGS) entry which is preliminary data.</text>
</comment>
<proteinExistence type="predicted"/>
<reference evidence="1" key="1">
    <citation type="journal article" date="2022" name="bioRxiv">
        <title>Sequencing and chromosome-scale assembly of the giantPleurodeles waltlgenome.</title>
        <authorList>
            <person name="Brown T."/>
            <person name="Elewa A."/>
            <person name="Iarovenko S."/>
            <person name="Subramanian E."/>
            <person name="Araus A.J."/>
            <person name="Petzold A."/>
            <person name="Susuki M."/>
            <person name="Suzuki K.-i.T."/>
            <person name="Hayashi T."/>
            <person name="Toyoda A."/>
            <person name="Oliveira C."/>
            <person name="Osipova E."/>
            <person name="Leigh N.D."/>
            <person name="Simon A."/>
            <person name="Yun M.H."/>
        </authorList>
    </citation>
    <scope>NUCLEOTIDE SEQUENCE</scope>
    <source>
        <strain evidence="1">20211129_DDA</strain>
        <tissue evidence="1">Liver</tissue>
    </source>
</reference>
<sequence>MLCPTARAFLRLGEHAEDLRVVGTQWGPPFWPNPCLGPRDLLHLALLEGDLEVRMRAMEIKAMTVVVAVVAGQLDLVELCQQYQMQAQQLSAIDYKTAASHQHVEGDKPGISAERFQVYLQQQKFLRMGQYALDHDGRKEA</sequence>
<keyword evidence="2" id="KW-1185">Reference proteome</keyword>
<evidence type="ECO:0000313" key="1">
    <source>
        <dbReference type="EMBL" id="KAJ1217097.1"/>
    </source>
</evidence>
<protein>
    <submittedName>
        <fullName evidence="1">Uncharacterized protein</fullName>
    </submittedName>
</protein>
<dbReference type="EMBL" id="JANPWB010000001">
    <property type="protein sequence ID" value="KAJ1217097.1"/>
    <property type="molecule type" value="Genomic_DNA"/>
</dbReference>
<evidence type="ECO:0000313" key="2">
    <source>
        <dbReference type="Proteomes" id="UP001066276"/>
    </source>
</evidence>